<reference evidence="1" key="1">
    <citation type="journal article" date="2023" name="G3 (Bethesda)">
        <title>Whole genome assembly and annotation of the endangered Caribbean coral Acropora cervicornis.</title>
        <authorList>
            <person name="Selwyn J.D."/>
            <person name="Vollmer S.V."/>
        </authorList>
    </citation>
    <scope>NUCLEOTIDE SEQUENCE</scope>
    <source>
        <strain evidence="1">K2</strain>
    </source>
</reference>
<evidence type="ECO:0000313" key="2">
    <source>
        <dbReference type="Proteomes" id="UP001249851"/>
    </source>
</evidence>
<keyword evidence="2" id="KW-1185">Reference proteome</keyword>
<accession>A0AAD9R5R5</accession>
<name>A0AAD9R5R5_ACRCE</name>
<organism evidence="1 2">
    <name type="scientific">Acropora cervicornis</name>
    <name type="common">Staghorn coral</name>
    <dbReference type="NCBI Taxonomy" id="6130"/>
    <lineage>
        <taxon>Eukaryota</taxon>
        <taxon>Metazoa</taxon>
        <taxon>Cnidaria</taxon>
        <taxon>Anthozoa</taxon>
        <taxon>Hexacorallia</taxon>
        <taxon>Scleractinia</taxon>
        <taxon>Astrocoeniina</taxon>
        <taxon>Acroporidae</taxon>
        <taxon>Acropora</taxon>
    </lineage>
</organism>
<sequence>MEIGGRRLPFQSVTAKEHISVQTTDWKRKARKGNNMSKKILTASGVVKEEGQGHRKLPTMMAKSISLQTAQACHNMKGMENIDIITAIREGVKRMLKMPFCSLEAKLLIKNYAIIIHKTCDQSKELVRLCFTLDVGKRKIRLKIHKNRLVGALSAFMPPQVKAGIKALVKAIECIPVGDKANIFATFHTVFNVLTNAEDKTGHNGELQDSYERQQGQLISIGEKANLLPRSHSYQDLFRALSALNLKIRLSSIDVCVEIRKHEVLALVRRKTVVLDADRGLEFQEPTRAVLRRNEIKAAASALEAWVQTSSNDFKLWKCISCVVKYCQEAVSNGKTK</sequence>
<protein>
    <submittedName>
        <fullName evidence="1">Uncharacterized protein</fullName>
    </submittedName>
</protein>
<proteinExistence type="predicted"/>
<dbReference type="Proteomes" id="UP001249851">
    <property type="component" value="Unassembled WGS sequence"/>
</dbReference>
<dbReference type="AlphaFoldDB" id="A0AAD9R5R5"/>
<gene>
    <name evidence="1" type="ORF">P5673_001335</name>
</gene>
<dbReference type="EMBL" id="JARQWQ010000002">
    <property type="protein sequence ID" value="KAK2573652.1"/>
    <property type="molecule type" value="Genomic_DNA"/>
</dbReference>
<evidence type="ECO:0000313" key="1">
    <source>
        <dbReference type="EMBL" id="KAK2573652.1"/>
    </source>
</evidence>
<comment type="caution">
    <text evidence="1">The sequence shown here is derived from an EMBL/GenBank/DDBJ whole genome shotgun (WGS) entry which is preliminary data.</text>
</comment>
<reference evidence="1" key="2">
    <citation type="journal article" date="2023" name="Science">
        <title>Genomic signatures of disease resistance in endangered staghorn corals.</title>
        <authorList>
            <person name="Vollmer S.V."/>
            <person name="Selwyn J.D."/>
            <person name="Despard B.A."/>
            <person name="Roesel C.L."/>
        </authorList>
    </citation>
    <scope>NUCLEOTIDE SEQUENCE</scope>
    <source>
        <strain evidence="1">K2</strain>
    </source>
</reference>